<dbReference type="EC" id="2.3.1.-" evidence="4"/>
<keyword evidence="1 4" id="KW-0808">Transferase</keyword>
<keyword evidence="2 4" id="KW-0012">Acyltransferase</keyword>
<dbReference type="Gene3D" id="3.40.630.30">
    <property type="match status" value="1"/>
</dbReference>
<sequence>MSVRAARRDDVDAIHRFGEAYIREHYAPLIGAEAADAQVVRWWGVDVVGAAVADGLVVVAEVDGVVVGVGQRGRRGSDHVVYKLYTHPEHRGRGLGTELLDALARAVTADRLFVEHFAANARAGAFYEREGFTVDRVEASSSGDPALDVVWRSRAMPYRRSSPR</sequence>
<keyword evidence="5" id="KW-1185">Reference proteome</keyword>
<proteinExistence type="predicted"/>
<dbReference type="PANTHER" id="PTHR43877">
    <property type="entry name" value="AMINOALKYLPHOSPHONATE N-ACETYLTRANSFERASE-RELATED-RELATED"/>
    <property type="match status" value="1"/>
</dbReference>
<accession>A0ABW2TRD1</accession>
<dbReference type="CDD" id="cd04301">
    <property type="entry name" value="NAT_SF"/>
    <property type="match status" value="1"/>
</dbReference>
<evidence type="ECO:0000256" key="2">
    <source>
        <dbReference type="ARBA" id="ARBA00023315"/>
    </source>
</evidence>
<dbReference type="GO" id="GO:0016746">
    <property type="term" value="F:acyltransferase activity"/>
    <property type="evidence" value="ECO:0007669"/>
    <property type="project" value="UniProtKB-KW"/>
</dbReference>
<dbReference type="InterPro" id="IPR050832">
    <property type="entry name" value="Bact_Acetyltransf"/>
</dbReference>
<evidence type="ECO:0000313" key="4">
    <source>
        <dbReference type="EMBL" id="MFC7616372.1"/>
    </source>
</evidence>
<evidence type="ECO:0000259" key="3">
    <source>
        <dbReference type="PROSITE" id="PS51186"/>
    </source>
</evidence>
<organism evidence="4 5">
    <name type="scientific">Actinokineospora soli</name>
    <dbReference type="NCBI Taxonomy" id="1048753"/>
    <lineage>
        <taxon>Bacteria</taxon>
        <taxon>Bacillati</taxon>
        <taxon>Actinomycetota</taxon>
        <taxon>Actinomycetes</taxon>
        <taxon>Pseudonocardiales</taxon>
        <taxon>Pseudonocardiaceae</taxon>
        <taxon>Actinokineospora</taxon>
    </lineage>
</organism>
<feature type="domain" description="N-acetyltransferase" evidence="3">
    <location>
        <begin position="1"/>
        <end position="157"/>
    </location>
</feature>
<protein>
    <submittedName>
        <fullName evidence="4">GNAT family N-acetyltransferase</fullName>
        <ecNumber evidence="4">2.3.1.-</ecNumber>
    </submittedName>
</protein>
<evidence type="ECO:0000256" key="1">
    <source>
        <dbReference type="ARBA" id="ARBA00022679"/>
    </source>
</evidence>
<dbReference type="SUPFAM" id="SSF55729">
    <property type="entry name" value="Acyl-CoA N-acyltransferases (Nat)"/>
    <property type="match status" value="1"/>
</dbReference>
<dbReference type="InterPro" id="IPR016181">
    <property type="entry name" value="Acyl_CoA_acyltransferase"/>
</dbReference>
<dbReference type="Pfam" id="PF13508">
    <property type="entry name" value="Acetyltransf_7"/>
    <property type="match status" value="1"/>
</dbReference>
<dbReference type="PROSITE" id="PS51186">
    <property type="entry name" value="GNAT"/>
    <property type="match status" value="1"/>
</dbReference>
<comment type="caution">
    <text evidence="4">The sequence shown here is derived from an EMBL/GenBank/DDBJ whole genome shotgun (WGS) entry which is preliminary data.</text>
</comment>
<gene>
    <name evidence="4" type="ORF">ACFQV2_25775</name>
</gene>
<reference evidence="5" key="1">
    <citation type="journal article" date="2019" name="Int. J. Syst. Evol. Microbiol.">
        <title>The Global Catalogue of Microorganisms (GCM) 10K type strain sequencing project: providing services to taxonomists for standard genome sequencing and annotation.</title>
        <authorList>
            <consortium name="The Broad Institute Genomics Platform"/>
            <consortium name="The Broad Institute Genome Sequencing Center for Infectious Disease"/>
            <person name="Wu L."/>
            <person name="Ma J."/>
        </authorList>
    </citation>
    <scope>NUCLEOTIDE SEQUENCE [LARGE SCALE GENOMIC DNA]</scope>
    <source>
        <strain evidence="5">JCM 17695</strain>
    </source>
</reference>
<dbReference type="InterPro" id="IPR000182">
    <property type="entry name" value="GNAT_dom"/>
</dbReference>
<name>A0ABW2TRD1_9PSEU</name>
<dbReference type="EMBL" id="JBHTEY010000004">
    <property type="protein sequence ID" value="MFC7616372.1"/>
    <property type="molecule type" value="Genomic_DNA"/>
</dbReference>
<dbReference type="Proteomes" id="UP001596512">
    <property type="component" value="Unassembled WGS sequence"/>
</dbReference>
<evidence type="ECO:0000313" key="5">
    <source>
        <dbReference type="Proteomes" id="UP001596512"/>
    </source>
</evidence>